<gene>
    <name evidence="3" type="ORF">H0A76_10265</name>
</gene>
<evidence type="ECO:0000313" key="3">
    <source>
        <dbReference type="EMBL" id="NYT28220.1"/>
    </source>
</evidence>
<organism evidence="3 4">
    <name type="scientific">Candidatus Thiodubiliella endoseptemdiera</name>
    <dbReference type="NCBI Taxonomy" id="2738886"/>
    <lineage>
        <taxon>Bacteria</taxon>
        <taxon>Pseudomonadati</taxon>
        <taxon>Pseudomonadota</taxon>
        <taxon>Gammaproteobacteria</taxon>
        <taxon>Candidatus Pseudothioglobaceae</taxon>
        <taxon>Candidatus Thiodubiliella</taxon>
    </lineage>
</organism>
<sequence>MAKMEGEVAKFGTKGYGFIAGDDDEQYFVHQKNIFNKSRLKTGARVVFNVENSDKGWVATDVELASGGGKMAAQSRPLSNGVIKGLFAVLFITQAAVIYQVFLGQ</sequence>
<protein>
    <submittedName>
        <fullName evidence="3">Cold shock domain-containing protein</fullName>
    </submittedName>
</protein>
<dbReference type="PROSITE" id="PS51857">
    <property type="entry name" value="CSD_2"/>
    <property type="match status" value="1"/>
</dbReference>
<evidence type="ECO:0000256" key="1">
    <source>
        <dbReference type="SAM" id="Phobius"/>
    </source>
</evidence>
<name>A0A853F7S3_9GAMM</name>
<dbReference type="GO" id="GO:0005829">
    <property type="term" value="C:cytosol"/>
    <property type="evidence" value="ECO:0007669"/>
    <property type="project" value="UniProtKB-ARBA"/>
</dbReference>
<feature type="transmembrane region" description="Helical" evidence="1">
    <location>
        <begin position="81"/>
        <end position="102"/>
    </location>
</feature>
<dbReference type="AlphaFoldDB" id="A0A853F7S3"/>
<evidence type="ECO:0000313" key="4">
    <source>
        <dbReference type="Proteomes" id="UP000568751"/>
    </source>
</evidence>
<dbReference type="InterPro" id="IPR012340">
    <property type="entry name" value="NA-bd_OB-fold"/>
</dbReference>
<evidence type="ECO:0000259" key="2">
    <source>
        <dbReference type="PROSITE" id="PS51857"/>
    </source>
</evidence>
<keyword evidence="1" id="KW-0812">Transmembrane</keyword>
<dbReference type="GO" id="GO:0003676">
    <property type="term" value="F:nucleic acid binding"/>
    <property type="evidence" value="ECO:0007669"/>
    <property type="project" value="InterPro"/>
</dbReference>
<dbReference type="SMART" id="SM00357">
    <property type="entry name" value="CSP"/>
    <property type="match status" value="1"/>
</dbReference>
<dbReference type="InterPro" id="IPR002059">
    <property type="entry name" value="CSP_DNA-bd"/>
</dbReference>
<dbReference type="Gene3D" id="2.40.50.140">
    <property type="entry name" value="Nucleic acid-binding proteins"/>
    <property type="match status" value="1"/>
</dbReference>
<proteinExistence type="predicted"/>
<dbReference type="Pfam" id="PF00313">
    <property type="entry name" value="CSD"/>
    <property type="match status" value="1"/>
</dbReference>
<dbReference type="SUPFAM" id="SSF50249">
    <property type="entry name" value="Nucleic acid-binding proteins"/>
    <property type="match status" value="1"/>
</dbReference>
<feature type="domain" description="CSD" evidence="2">
    <location>
        <begin position="3"/>
        <end position="64"/>
    </location>
</feature>
<keyword evidence="1" id="KW-0472">Membrane</keyword>
<dbReference type="InterPro" id="IPR011129">
    <property type="entry name" value="CSD"/>
</dbReference>
<reference evidence="3 4" key="1">
    <citation type="submission" date="2020-05" db="EMBL/GenBank/DDBJ databases">
        <title>Horizontal transmission and recombination maintain forever young bacterial symbiont genomes.</title>
        <authorList>
            <person name="Russell S.L."/>
            <person name="Pepper-Tunick E."/>
            <person name="Svedberg J."/>
            <person name="Byrne A."/>
            <person name="Ruelas Castillo J."/>
            <person name="Vollmers C."/>
            <person name="Beinart R.A."/>
            <person name="Corbett-Detig R."/>
        </authorList>
    </citation>
    <scope>NUCLEOTIDE SEQUENCE [LARGE SCALE GENOMIC DNA]</scope>
    <source>
        <strain evidence="3">455</strain>
    </source>
</reference>
<dbReference type="EMBL" id="JACCHT010000002">
    <property type="protein sequence ID" value="NYT28220.1"/>
    <property type="molecule type" value="Genomic_DNA"/>
</dbReference>
<keyword evidence="1" id="KW-1133">Transmembrane helix</keyword>
<comment type="caution">
    <text evidence="3">The sequence shown here is derived from an EMBL/GenBank/DDBJ whole genome shotgun (WGS) entry which is preliminary data.</text>
</comment>
<dbReference type="Proteomes" id="UP000568751">
    <property type="component" value="Unassembled WGS sequence"/>
</dbReference>
<accession>A0A853F7S3</accession>